<evidence type="ECO:0000313" key="7">
    <source>
        <dbReference type="EMBL" id="KAG6394560.1"/>
    </source>
</evidence>
<organism evidence="7">
    <name type="scientific">Salvia splendens</name>
    <name type="common">Scarlet sage</name>
    <dbReference type="NCBI Taxonomy" id="180675"/>
    <lineage>
        <taxon>Eukaryota</taxon>
        <taxon>Viridiplantae</taxon>
        <taxon>Streptophyta</taxon>
        <taxon>Embryophyta</taxon>
        <taxon>Tracheophyta</taxon>
        <taxon>Spermatophyta</taxon>
        <taxon>Magnoliopsida</taxon>
        <taxon>eudicotyledons</taxon>
        <taxon>Gunneridae</taxon>
        <taxon>Pentapetalae</taxon>
        <taxon>asterids</taxon>
        <taxon>lamiids</taxon>
        <taxon>Lamiales</taxon>
        <taxon>Lamiaceae</taxon>
        <taxon>Nepetoideae</taxon>
        <taxon>Mentheae</taxon>
        <taxon>Salviinae</taxon>
        <taxon>Salvia</taxon>
        <taxon>Salvia subgen. Calosphace</taxon>
        <taxon>core Calosphace</taxon>
    </lineage>
</organism>
<dbReference type="FunFam" id="3.40.50.1820:FF:000190">
    <property type="entry name" value="Prolyl carboxypeptidase like protein"/>
    <property type="match status" value="1"/>
</dbReference>
<comment type="caution">
    <text evidence="7">The sequence shown here is derived from an EMBL/GenBank/DDBJ whole genome shotgun (WGS) entry which is preliminary data.</text>
</comment>
<dbReference type="GO" id="GO:0006508">
    <property type="term" value="P:proteolysis"/>
    <property type="evidence" value="ECO:0007669"/>
    <property type="project" value="UniProtKB-KW"/>
</dbReference>
<sequence>MKKLAAAISIAILAVASASALRHMRETSYLSKEEHWINQTIDHFSPYDRTQFAQRYYEYLHEFHSPDAPIFLIICGESSCNGISNDYLGVLAKKFGAAVVSLEHRYYGKSYPFGSFSMDNLRYLSSKQALFDLAVFRQYYQESLNAKLNKSTHNPWFVFGISYAGALSAWFRLKFPHLTCGSLASSALVLAVYNFTKFDQQVGESAGPECKAVLQEITNLVEQRLESNQKELKKLFNASKLSNDGDFLYFLADAAVTAIQYGDPDELCNPLTEAKKAGEDLVEAYAKYVKEYYIDYIGVDVEAYGQQQLKRAKISDSSSARLWWFQVCTEVAYFRVAPANDSIRSSKVDTRQVYAYYLDLCKKVFGNNMPGPDVNATNLYYGGKDIAGSKIIFTNGSQDPWRHASKQTSSRGMPAYIIKCHNCGHGADMRGCPQSRLVPKGMLCGLGSRIWSCSSTAISLVSFSHSKVLPVVFRVSGDAKNCASPDAVNKVRRDIITHIYQWLSECQFSGVSAM</sequence>
<evidence type="ECO:0000256" key="5">
    <source>
        <dbReference type="ARBA" id="ARBA00023180"/>
    </source>
</evidence>
<reference evidence="7" key="2">
    <citation type="submission" date="2020-08" db="EMBL/GenBank/DDBJ databases">
        <title>Plant Genome Project.</title>
        <authorList>
            <person name="Zhang R.-G."/>
        </authorList>
    </citation>
    <scope>NUCLEOTIDE SEQUENCE</scope>
    <source>
        <strain evidence="7">Huo1</strain>
        <tissue evidence="7">Leaf</tissue>
    </source>
</reference>
<dbReference type="InterPro" id="IPR008758">
    <property type="entry name" value="Peptidase_S28"/>
</dbReference>
<dbReference type="AlphaFoldDB" id="A0A8X8WG18"/>
<evidence type="ECO:0000256" key="6">
    <source>
        <dbReference type="SAM" id="SignalP"/>
    </source>
</evidence>
<evidence type="ECO:0000256" key="3">
    <source>
        <dbReference type="ARBA" id="ARBA00022729"/>
    </source>
</evidence>
<dbReference type="Proteomes" id="UP000298416">
    <property type="component" value="Unassembled WGS sequence"/>
</dbReference>
<dbReference type="PANTHER" id="PTHR11010:SF11">
    <property type="entry name" value="THYMUS-SPECIFIC SERINE PROTEASE"/>
    <property type="match status" value="1"/>
</dbReference>
<accession>A0A8X8WG18</accession>
<evidence type="ECO:0008006" key="9">
    <source>
        <dbReference type="Google" id="ProtNLM"/>
    </source>
</evidence>
<dbReference type="Gene3D" id="1.20.120.980">
    <property type="entry name" value="Serine carboxypeptidase S28, SKS domain"/>
    <property type="match status" value="1"/>
</dbReference>
<dbReference type="Gene3D" id="3.40.50.1820">
    <property type="entry name" value="alpha/beta hydrolase"/>
    <property type="match status" value="1"/>
</dbReference>
<dbReference type="EMBL" id="PNBA02000017">
    <property type="protein sequence ID" value="KAG6394560.1"/>
    <property type="molecule type" value="Genomic_DNA"/>
</dbReference>
<keyword evidence="8" id="KW-1185">Reference proteome</keyword>
<gene>
    <name evidence="7" type="ORF">SASPL_145149</name>
</gene>
<evidence type="ECO:0000256" key="2">
    <source>
        <dbReference type="ARBA" id="ARBA00022670"/>
    </source>
</evidence>
<evidence type="ECO:0000256" key="1">
    <source>
        <dbReference type="ARBA" id="ARBA00011079"/>
    </source>
</evidence>
<keyword evidence="4" id="KW-0378">Hydrolase</keyword>
<keyword evidence="2" id="KW-0645">Protease</keyword>
<dbReference type="SUPFAM" id="SSF53474">
    <property type="entry name" value="alpha/beta-Hydrolases"/>
    <property type="match status" value="1"/>
</dbReference>
<dbReference type="InterPro" id="IPR029058">
    <property type="entry name" value="AB_hydrolase_fold"/>
</dbReference>
<evidence type="ECO:0000256" key="4">
    <source>
        <dbReference type="ARBA" id="ARBA00022801"/>
    </source>
</evidence>
<comment type="similarity">
    <text evidence="1">Belongs to the peptidase S28 family.</text>
</comment>
<keyword evidence="5" id="KW-0325">Glycoprotein</keyword>
<feature type="signal peptide" evidence="6">
    <location>
        <begin position="1"/>
        <end position="20"/>
    </location>
</feature>
<dbReference type="FunFam" id="1.20.120.980:FF:000005">
    <property type="entry name" value="Clan SC, family S28, unassigned serine peptidase"/>
    <property type="match status" value="1"/>
</dbReference>
<dbReference type="GO" id="GO:0005773">
    <property type="term" value="C:vacuole"/>
    <property type="evidence" value="ECO:0007669"/>
    <property type="project" value="TreeGrafter"/>
</dbReference>
<dbReference type="InterPro" id="IPR042269">
    <property type="entry name" value="Ser_carbopepase_S28_SKS"/>
</dbReference>
<dbReference type="GO" id="GO:0070008">
    <property type="term" value="F:serine-type exopeptidase activity"/>
    <property type="evidence" value="ECO:0007669"/>
    <property type="project" value="InterPro"/>
</dbReference>
<evidence type="ECO:0000313" key="8">
    <source>
        <dbReference type="Proteomes" id="UP000298416"/>
    </source>
</evidence>
<dbReference type="PANTHER" id="PTHR11010">
    <property type="entry name" value="PROTEASE S28 PRO-X CARBOXYPEPTIDASE-RELATED"/>
    <property type="match status" value="1"/>
</dbReference>
<keyword evidence="3 6" id="KW-0732">Signal</keyword>
<proteinExistence type="inferred from homology"/>
<dbReference type="Pfam" id="PF05577">
    <property type="entry name" value="Peptidase_S28"/>
    <property type="match status" value="1"/>
</dbReference>
<protein>
    <recommendedName>
        <fullName evidence="9">Serine protease EDA2</fullName>
    </recommendedName>
</protein>
<feature type="chain" id="PRO_5036498486" description="Serine protease EDA2" evidence="6">
    <location>
        <begin position="21"/>
        <end position="514"/>
    </location>
</feature>
<reference evidence="7" key="1">
    <citation type="submission" date="2018-01" db="EMBL/GenBank/DDBJ databases">
        <authorList>
            <person name="Mao J.F."/>
        </authorList>
    </citation>
    <scope>NUCLEOTIDE SEQUENCE</scope>
    <source>
        <strain evidence="7">Huo1</strain>
        <tissue evidence="7">Leaf</tissue>
    </source>
</reference>
<dbReference type="GO" id="GO:0008239">
    <property type="term" value="F:dipeptidyl-peptidase activity"/>
    <property type="evidence" value="ECO:0007669"/>
    <property type="project" value="TreeGrafter"/>
</dbReference>
<name>A0A8X8WG18_SALSN</name>